<evidence type="ECO:0000256" key="4">
    <source>
        <dbReference type="ARBA" id="ARBA00023136"/>
    </source>
</evidence>
<dbReference type="Proteomes" id="UP000247973">
    <property type="component" value="Unassembled WGS sequence"/>
</dbReference>
<dbReference type="RefSeq" id="WP_110311720.1">
    <property type="nucleotide sequence ID" value="NZ_QICL01000023.1"/>
</dbReference>
<dbReference type="GO" id="GO:0009279">
    <property type="term" value="C:cell outer membrane"/>
    <property type="evidence" value="ECO:0007669"/>
    <property type="project" value="UniProtKB-SubCell"/>
</dbReference>
<dbReference type="Pfam" id="PF07980">
    <property type="entry name" value="SusD_RagB"/>
    <property type="match status" value="1"/>
</dbReference>
<feature type="signal peptide" evidence="6">
    <location>
        <begin position="1"/>
        <end position="22"/>
    </location>
</feature>
<dbReference type="EMBL" id="QICL01000023">
    <property type="protein sequence ID" value="PXV62007.1"/>
    <property type="molecule type" value="Genomic_DNA"/>
</dbReference>
<evidence type="ECO:0000313" key="10">
    <source>
        <dbReference type="Proteomes" id="UP000247973"/>
    </source>
</evidence>
<dbReference type="SUPFAM" id="SSF48452">
    <property type="entry name" value="TPR-like"/>
    <property type="match status" value="1"/>
</dbReference>
<sequence length="542" mass="61442">MKINKILSIFMVGLALFTTSCSDFLDQDPESKLPDDKIFSDVSTTNAYILGLYNSWREGHKGRVDMFLGTDEAVVGGFQHDDNERRGLDTYSEGMNSTSNRIRGIWTNRYEVISRAAPAISSLKKLQNTGNEELNKLLGEACFLRAENNWELAMLFGSIPLIDHDNLDFGGFRQPLDVVFKNIEEDLLLAEKYLPEPNEVTNAGRVSKALAQAFLGKLYLYAPESSGYRDYAKAAAHFKKIIDNGYFGGTGASNFPVIFDAYSENSAEYRKEMVYAFQYNVGWPNNCGTEWEMGSRAVANMTPDLGEAMAPWSGFDGMMPSKYCYTATGDGGLWEEGDIRKDQSIRYDFRWSKYTPNMSGYAWGDELEPHVKKYEDPRTVDTGQNTWHSGKSIPLVRFGDVILCYAECLYMTGNQGEAINLINNVIRKRAFGGTLPADKMWSTGMGKEEFIEKLMDERMRELCFEGWRKFDLLRTGLVKQYVEKRNRWLIGGTFTNSFGDTKDLGAAKTIQEYKLLWPIPLDELRQNPDLTEDDQNPGYTTN</sequence>
<dbReference type="InterPro" id="IPR012944">
    <property type="entry name" value="SusD_RagB_dom"/>
</dbReference>
<dbReference type="PROSITE" id="PS51257">
    <property type="entry name" value="PROKAR_LIPOPROTEIN"/>
    <property type="match status" value="1"/>
</dbReference>
<evidence type="ECO:0000256" key="1">
    <source>
        <dbReference type="ARBA" id="ARBA00004442"/>
    </source>
</evidence>
<dbReference type="InterPro" id="IPR033985">
    <property type="entry name" value="SusD-like_N"/>
</dbReference>
<keyword evidence="3 6" id="KW-0732">Signal</keyword>
<evidence type="ECO:0000256" key="5">
    <source>
        <dbReference type="ARBA" id="ARBA00023237"/>
    </source>
</evidence>
<dbReference type="InterPro" id="IPR011990">
    <property type="entry name" value="TPR-like_helical_dom_sf"/>
</dbReference>
<dbReference type="OrthoDB" id="1016139at2"/>
<proteinExistence type="inferred from homology"/>
<feature type="chain" id="PRO_5016145447" evidence="6">
    <location>
        <begin position="23"/>
        <end position="542"/>
    </location>
</feature>
<comment type="similarity">
    <text evidence="2">Belongs to the SusD family.</text>
</comment>
<evidence type="ECO:0000256" key="6">
    <source>
        <dbReference type="SAM" id="SignalP"/>
    </source>
</evidence>
<dbReference type="Gene3D" id="1.25.40.390">
    <property type="match status" value="1"/>
</dbReference>
<name>A0A2V3PKD5_9BACT</name>
<feature type="domain" description="SusD-like N-terminal" evidence="8">
    <location>
        <begin position="23"/>
        <end position="220"/>
    </location>
</feature>
<comment type="subcellular location">
    <subcellularLocation>
        <location evidence="1">Cell outer membrane</location>
    </subcellularLocation>
</comment>
<accession>A0A2V3PKD5</accession>
<reference evidence="9 10" key="1">
    <citation type="submission" date="2018-03" db="EMBL/GenBank/DDBJ databases">
        <title>Genomic Encyclopedia of Archaeal and Bacterial Type Strains, Phase II (KMG-II): from individual species to whole genera.</title>
        <authorList>
            <person name="Goeker M."/>
        </authorList>
    </citation>
    <scope>NUCLEOTIDE SEQUENCE [LARGE SCALE GENOMIC DNA]</scope>
    <source>
        <strain evidence="9 10">DSM 100214</strain>
    </source>
</reference>
<organism evidence="9 10">
    <name type="scientific">Dysgonomonas alginatilytica</name>
    <dbReference type="NCBI Taxonomy" id="1605892"/>
    <lineage>
        <taxon>Bacteria</taxon>
        <taxon>Pseudomonadati</taxon>
        <taxon>Bacteroidota</taxon>
        <taxon>Bacteroidia</taxon>
        <taxon>Bacteroidales</taxon>
        <taxon>Dysgonomonadaceae</taxon>
        <taxon>Dysgonomonas</taxon>
    </lineage>
</organism>
<evidence type="ECO:0000256" key="3">
    <source>
        <dbReference type="ARBA" id="ARBA00022729"/>
    </source>
</evidence>
<keyword evidence="10" id="KW-1185">Reference proteome</keyword>
<evidence type="ECO:0000259" key="8">
    <source>
        <dbReference type="Pfam" id="PF14322"/>
    </source>
</evidence>
<dbReference type="AlphaFoldDB" id="A0A2V3PKD5"/>
<comment type="caution">
    <text evidence="9">The sequence shown here is derived from an EMBL/GenBank/DDBJ whole genome shotgun (WGS) entry which is preliminary data.</text>
</comment>
<gene>
    <name evidence="9" type="ORF">CLV62_12350</name>
</gene>
<evidence type="ECO:0000313" key="9">
    <source>
        <dbReference type="EMBL" id="PXV62007.1"/>
    </source>
</evidence>
<protein>
    <submittedName>
        <fullName evidence="9">Putative outer membrane starch-binding protein</fullName>
    </submittedName>
</protein>
<feature type="domain" description="RagB/SusD" evidence="7">
    <location>
        <begin position="326"/>
        <end position="539"/>
    </location>
</feature>
<evidence type="ECO:0000259" key="7">
    <source>
        <dbReference type="Pfam" id="PF07980"/>
    </source>
</evidence>
<keyword evidence="5" id="KW-0998">Cell outer membrane</keyword>
<dbReference type="Pfam" id="PF14322">
    <property type="entry name" value="SusD-like_3"/>
    <property type="match status" value="1"/>
</dbReference>
<keyword evidence="4" id="KW-0472">Membrane</keyword>
<evidence type="ECO:0000256" key="2">
    <source>
        <dbReference type="ARBA" id="ARBA00006275"/>
    </source>
</evidence>